<evidence type="ECO:0008006" key="4">
    <source>
        <dbReference type="Google" id="ProtNLM"/>
    </source>
</evidence>
<dbReference type="Proteomes" id="UP000217199">
    <property type="component" value="Unassembled WGS sequence"/>
</dbReference>
<organism evidence="2 3">
    <name type="scientific">Pyrrhoderma noxium</name>
    <dbReference type="NCBI Taxonomy" id="2282107"/>
    <lineage>
        <taxon>Eukaryota</taxon>
        <taxon>Fungi</taxon>
        <taxon>Dikarya</taxon>
        <taxon>Basidiomycota</taxon>
        <taxon>Agaricomycotina</taxon>
        <taxon>Agaricomycetes</taxon>
        <taxon>Hymenochaetales</taxon>
        <taxon>Hymenochaetaceae</taxon>
        <taxon>Pyrrhoderma</taxon>
    </lineage>
</organism>
<dbReference type="InParanoid" id="A0A286US69"/>
<accession>A0A286US69</accession>
<feature type="transmembrane region" description="Helical" evidence="1">
    <location>
        <begin position="33"/>
        <end position="55"/>
    </location>
</feature>
<keyword evidence="3" id="KW-1185">Reference proteome</keyword>
<sequence>MALVAMTELGLTAFLINSGNDFDTWPSPRYHKLLIFFCFNAVWTTVFAASYVLWFIDGAVHILASVASSIAWLFVTTALWAVASGIMLHTRGGGNCAGSATISRCRQSLTVLALGWVELGISALTLLATCLWVEANRRKQRNIVDDSRRLV</sequence>
<feature type="transmembrane region" description="Helical" evidence="1">
    <location>
        <begin position="62"/>
        <end position="83"/>
    </location>
</feature>
<evidence type="ECO:0000313" key="3">
    <source>
        <dbReference type="Proteomes" id="UP000217199"/>
    </source>
</evidence>
<keyword evidence="1" id="KW-1133">Transmembrane helix</keyword>
<feature type="transmembrane region" description="Helical" evidence="1">
    <location>
        <begin position="113"/>
        <end position="133"/>
    </location>
</feature>
<evidence type="ECO:0000313" key="2">
    <source>
        <dbReference type="EMBL" id="PAV22394.1"/>
    </source>
</evidence>
<dbReference type="OrthoDB" id="3226059at2759"/>
<keyword evidence="1" id="KW-0472">Membrane</keyword>
<reference evidence="2 3" key="1">
    <citation type="journal article" date="2017" name="Mol. Ecol.">
        <title>Comparative and population genomic landscape of Phellinus noxius: A hypervariable fungus causing root rot in trees.</title>
        <authorList>
            <person name="Chung C.L."/>
            <person name="Lee T.J."/>
            <person name="Akiba M."/>
            <person name="Lee H.H."/>
            <person name="Kuo T.H."/>
            <person name="Liu D."/>
            <person name="Ke H.M."/>
            <person name="Yokoi T."/>
            <person name="Roa M.B."/>
            <person name="Lu M.J."/>
            <person name="Chang Y.Y."/>
            <person name="Ann P.J."/>
            <person name="Tsai J.N."/>
            <person name="Chen C.Y."/>
            <person name="Tzean S.S."/>
            <person name="Ota Y."/>
            <person name="Hattori T."/>
            <person name="Sahashi N."/>
            <person name="Liou R.F."/>
            <person name="Kikuchi T."/>
            <person name="Tsai I.J."/>
        </authorList>
    </citation>
    <scope>NUCLEOTIDE SEQUENCE [LARGE SCALE GENOMIC DNA]</scope>
    <source>
        <strain evidence="2 3">FFPRI411160</strain>
    </source>
</reference>
<keyword evidence="1" id="KW-0812">Transmembrane</keyword>
<proteinExistence type="predicted"/>
<evidence type="ECO:0000256" key="1">
    <source>
        <dbReference type="SAM" id="Phobius"/>
    </source>
</evidence>
<dbReference type="AlphaFoldDB" id="A0A286US69"/>
<name>A0A286US69_9AGAM</name>
<comment type="caution">
    <text evidence="2">The sequence shown here is derived from an EMBL/GenBank/DDBJ whole genome shotgun (WGS) entry which is preliminary data.</text>
</comment>
<protein>
    <recommendedName>
        <fullName evidence="4">MARVEL domain-containing protein</fullName>
    </recommendedName>
</protein>
<dbReference type="STRING" id="2282107.A0A286US69"/>
<dbReference type="EMBL" id="NBII01000002">
    <property type="protein sequence ID" value="PAV22394.1"/>
    <property type="molecule type" value="Genomic_DNA"/>
</dbReference>
<gene>
    <name evidence="2" type="ORF">PNOK_0235100</name>
</gene>